<dbReference type="Proteomes" id="UP001385951">
    <property type="component" value="Unassembled WGS sequence"/>
</dbReference>
<evidence type="ECO:0000313" key="5">
    <source>
        <dbReference type="EMBL" id="KAK7682407.1"/>
    </source>
</evidence>
<dbReference type="FunFam" id="3.90.190.10:FF:000036">
    <property type="entry name" value="Serine/threonine/tyrosine-interacting protein a"/>
    <property type="match status" value="1"/>
</dbReference>
<evidence type="ECO:0008006" key="7">
    <source>
        <dbReference type="Google" id="ProtNLM"/>
    </source>
</evidence>
<protein>
    <recommendedName>
        <fullName evidence="7">Protein-tyrosine-phosphatase</fullName>
    </recommendedName>
</protein>
<dbReference type="InterPro" id="IPR020422">
    <property type="entry name" value="TYR_PHOSPHATASE_DUAL_dom"/>
</dbReference>
<feature type="region of interest" description="Disordered" evidence="2">
    <location>
        <begin position="181"/>
        <end position="228"/>
    </location>
</feature>
<dbReference type="PROSITE" id="PS50056">
    <property type="entry name" value="TYR_PHOSPHATASE_2"/>
    <property type="match status" value="1"/>
</dbReference>
<dbReference type="GO" id="GO:0062026">
    <property type="term" value="P:negative regulation of SCF-dependent proteasomal ubiquitin-dependent catabolic process"/>
    <property type="evidence" value="ECO:0007669"/>
    <property type="project" value="TreeGrafter"/>
</dbReference>
<dbReference type="AlphaFoldDB" id="A0AAW0FYN4"/>
<dbReference type="InterPro" id="IPR000340">
    <property type="entry name" value="Dual-sp_phosphatase_cat-dom"/>
</dbReference>
<feature type="domain" description="Tyrosine-protein phosphatase" evidence="3">
    <location>
        <begin position="30"/>
        <end position="176"/>
    </location>
</feature>
<dbReference type="GO" id="GO:1990444">
    <property type="term" value="F:F-box domain binding"/>
    <property type="evidence" value="ECO:0007669"/>
    <property type="project" value="TreeGrafter"/>
</dbReference>
<evidence type="ECO:0000259" key="4">
    <source>
        <dbReference type="PROSITE" id="PS50056"/>
    </source>
</evidence>
<gene>
    <name evidence="5" type="ORF">QCA50_014612</name>
</gene>
<feature type="domain" description="Tyrosine specific protein phosphatases" evidence="4">
    <location>
        <begin position="96"/>
        <end position="154"/>
    </location>
</feature>
<name>A0AAW0FYN4_9APHY</name>
<dbReference type="PANTHER" id="PTHR46588">
    <property type="entry name" value="SERINE/THREONINE/TYROSINE-INTERACTING PROTEIN"/>
    <property type="match status" value="1"/>
</dbReference>
<sequence>MDAPQPRTPDAIQQLIQGPGEEWTYEMRRQCQEILPGLFLGPLQVSKSLEQLQSYGISHILCIRDAQEAFSVRPRFPDNFKYMTLDVRDNEDQNLISLFPGAKLFIDQARKEGGRALVHCNGGISLSPAFVVMYVMQDIGISWEDALSLVQNRRYCISPNGGFLTQLKEYEAIYKAQNALQSYPQQQRGQTRRKREDDDDAEALREEDAMDRKRAYREEEDDDDAMQT</sequence>
<dbReference type="Pfam" id="PF00782">
    <property type="entry name" value="DSPc"/>
    <property type="match status" value="1"/>
</dbReference>
<proteinExistence type="inferred from homology"/>
<dbReference type="GO" id="GO:0140096">
    <property type="term" value="F:catalytic activity, acting on a protein"/>
    <property type="evidence" value="ECO:0007669"/>
    <property type="project" value="UniProtKB-ARBA"/>
</dbReference>
<reference evidence="5 6" key="1">
    <citation type="submission" date="2022-09" db="EMBL/GenBank/DDBJ databases">
        <authorList>
            <person name="Palmer J.M."/>
        </authorList>
    </citation>
    <scope>NUCLEOTIDE SEQUENCE [LARGE SCALE GENOMIC DNA]</scope>
    <source>
        <strain evidence="5 6">DSM 7382</strain>
    </source>
</reference>
<dbReference type="SUPFAM" id="SSF52799">
    <property type="entry name" value="(Phosphotyrosine protein) phosphatases II"/>
    <property type="match status" value="1"/>
</dbReference>
<feature type="compositionally biased region" description="Basic and acidic residues" evidence="2">
    <location>
        <begin position="202"/>
        <end position="217"/>
    </location>
</feature>
<dbReference type="Gene3D" id="3.90.190.10">
    <property type="entry name" value="Protein tyrosine phosphatase superfamily"/>
    <property type="match status" value="1"/>
</dbReference>
<dbReference type="EMBL" id="JASBNA010000036">
    <property type="protein sequence ID" value="KAK7682407.1"/>
    <property type="molecule type" value="Genomic_DNA"/>
</dbReference>
<evidence type="ECO:0000259" key="3">
    <source>
        <dbReference type="PROSITE" id="PS50054"/>
    </source>
</evidence>
<organism evidence="5 6">
    <name type="scientific">Cerrena zonata</name>
    <dbReference type="NCBI Taxonomy" id="2478898"/>
    <lineage>
        <taxon>Eukaryota</taxon>
        <taxon>Fungi</taxon>
        <taxon>Dikarya</taxon>
        <taxon>Basidiomycota</taxon>
        <taxon>Agaricomycotina</taxon>
        <taxon>Agaricomycetes</taxon>
        <taxon>Polyporales</taxon>
        <taxon>Cerrenaceae</taxon>
        <taxon>Cerrena</taxon>
    </lineage>
</organism>
<feature type="compositionally biased region" description="Acidic residues" evidence="2">
    <location>
        <begin position="218"/>
        <end position="228"/>
    </location>
</feature>
<comment type="caution">
    <text evidence="5">The sequence shown here is derived from an EMBL/GenBank/DDBJ whole genome shotgun (WGS) entry which is preliminary data.</text>
</comment>
<dbReference type="GO" id="GO:0070372">
    <property type="term" value="P:regulation of ERK1 and ERK2 cascade"/>
    <property type="evidence" value="ECO:0007669"/>
    <property type="project" value="TreeGrafter"/>
</dbReference>
<dbReference type="InterPro" id="IPR000387">
    <property type="entry name" value="Tyr_Pase_dom"/>
</dbReference>
<dbReference type="GO" id="GO:0005654">
    <property type="term" value="C:nucleoplasm"/>
    <property type="evidence" value="ECO:0007669"/>
    <property type="project" value="TreeGrafter"/>
</dbReference>
<evidence type="ECO:0000256" key="2">
    <source>
        <dbReference type="SAM" id="MobiDB-lite"/>
    </source>
</evidence>
<keyword evidence="6" id="KW-1185">Reference proteome</keyword>
<dbReference type="PANTHER" id="PTHR46588:SF1">
    <property type="entry name" value="SERINE_THREONINE_TYROSINE-INTERACTING PROTEIN"/>
    <property type="match status" value="1"/>
</dbReference>
<comment type="similarity">
    <text evidence="1">Belongs to the protein-tyrosine phosphatase family. Non-receptor class subfamily.</text>
</comment>
<dbReference type="PROSITE" id="PS50054">
    <property type="entry name" value="TYR_PHOSPHATASE_DUAL"/>
    <property type="match status" value="1"/>
</dbReference>
<dbReference type="SMART" id="SM00195">
    <property type="entry name" value="DSPc"/>
    <property type="match status" value="1"/>
</dbReference>
<evidence type="ECO:0000256" key="1">
    <source>
        <dbReference type="ARBA" id="ARBA00009649"/>
    </source>
</evidence>
<dbReference type="InterPro" id="IPR052449">
    <property type="entry name" value="STYX-Interacting_Phosphatase"/>
</dbReference>
<accession>A0AAW0FYN4</accession>
<evidence type="ECO:0000313" key="6">
    <source>
        <dbReference type="Proteomes" id="UP001385951"/>
    </source>
</evidence>
<dbReference type="InterPro" id="IPR029021">
    <property type="entry name" value="Prot-tyrosine_phosphatase-like"/>
</dbReference>
<dbReference type="GO" id="GO:0005737">
    <property type="term" value="C:cytoplasm"/>
    <property type="evidence" value="ECO:0007669"/>
    <property type="project" value="TreeGrafter"/>
</dbReference>